<dbReference type="EMBL" id="BMZD01000012">
    <property type="protein sequence ID" value="GHA07424.1"/>
    <property type="molecule type" value="Genomic_DNA"/>
</dbReference>
<gene>
    <name evidence="2" type="ORF">GCM10011617_30110</name>
</gene>
<dbReference type="CDD" id="cd00093">
    <property type="entry name" value="HTH_XRE"/>
    <property type="match status" value="1"/>
</dbReference>
<proteinExistence type="predicted"/>
<keyword evidence="3" id="KW-1185">Reference proteome</keyword>
<dbReference type="InterPro" id="IPR010982">
    <property type="entry name" value="Lambda_DNA-bd_dom_sf"/>
</dbReference>
<dbReference type="GO" id="GO:0003677">
    <property type="term" value="F:DNA binding"/>
    <property type="evidence" value="ECO:0007669"/>
    <property type="project" value="InterPro"/>
</dbReference>
<evidence type="ECO:0000313" key="3">
    <source>
        <dbReference type="Proteomes" id="UP000634139"/>
    </source>
</evidence>
<organism evidence="2 3">
    <name type="scientific">Novosphingobium arvoryzae</name>
    <dbReference type="NCBI Taxonomy" id="1256514"/>
    <lineage>
        <taxon>Bacteria</taxon>
        <taxon>Pseudomonadati</taxon>
        <taxon>Pseudomonadota</taxon>
        <taxon>Alphaproteobacteria</taxon>
        <taxon>Sphingomonadales</taxon>
        <taxon>Sphingomonadaceae</taxon>
        <taxon>Novosphingobium</taxon>
    </lineage>
</organism>
<dbReference type="SMART" id="SM00530">
    <property type="entry name" value="HTH_XRE"/>
    <property type="match status" value="1"/>
</dbReference>
<dbReference type="RefSeq" id="WP_189543020.1">
    <property type="nucleotide sequence ID" value="NZ_BMZD01000012.1"/>
</dbReference>
<dbReference type="AlphaFoldDB" id="A0A918RPN7"/>
<reference evidence="2" key="1">
    <citation type="journal article" date="2014" name="Int. J. Syst. Evol. Microbiol.">
        <title>Complete genome sequence of Corynebacterium casei LMG S-19264T (=DSM 44701T), isolated from a smear-ripened cheese.</title>
        <authorList>
            <consortium name="US DOE Joint Genome Institute (JGI-PGF)"/>
            <person name="Walter F."/>
            <person name="Albersmeier A."/>
            <person name="Kalinowski J."/>
            <person name="Ruckert C."/>
        </authorList>
    </citation>
    <scope>NUCLEOTIDE SEQUENCE</scope>
    <source>
        <strain evidence="2">KCTC 32422</strain>
    </source>
</reference>
<comment type="caution">
    <text evidence="2">The sequence shown here is derived from an EMBL/GenBank/DDBJ whole genome shotgun (WGS) entry which is preliminary data.</text>
</comment>
<dbReference type="SUPFAM" id="SSF47413">
    <property type="entry name" value="lambda repressor-like DNA-binding domains"/>
    <property type="match status" value="1"/>
</dbReference>
<dbReference type="Pfam" id="PF01381">
    <property type="entry name" value="HTH_3"/>
    <property type="match status" value="1"/>
</dbReference>
<dbReference type="InterPro" id="IPR001387">
    <property type="entry name" value="Cro/C1-type_HTH"/>
</dbReference>
<protein>
    <recommendedName>
        <fullName evidence="1">HTH cro/C1-type domain-containing protein</fullName>
    </recommendedName>
</protein>
<accession>A0A918RPN7</accession>
<name>A0A918RPN7_9SPHN</name>
<dbReference type="Gene3D" id="1.10.260.40">
    <property type="entry name" value="lambda repressor-like DNA-binding domains"/>
    <property type="match status" value="1"/>
</dbReference>
<evidence type="ECO:0000259" key="1">
    <source>
        <dbReference type="PROSITE" id="PS50943"/>
    </source>
</evidence>
<sequence>MEATIHPQVFKALMERQKLTQQGLADLSSVGIATIKRICSGKDSPKGKRSHTLKALAKALRVEVDILTACELPPSEEDEHLKSYVTIKAPVSRQTDLSFQAVEAMYGISRSAQIAMAPLFAALIAEASLKWRKERLQALGAIADQLDAIRGDNPLLQGSFARAWGAEKIEKQSIESKDVFGHSALKRLEEESQLASSDFDSNYDYDLDARLPYEWVSPFLVFLKDYAGSFAQPDIKIELGDDEGNPQIPSGIADYRIGADFIDEICGDNKWARIAIEFGHVSLRDIPKELLSPERASERQAYLASQMTDEKRWEHAKSRIEEHMAYLEARRLARLEAGMDQDDNEADASLFGNGPFEVTDELIRHEIKIIDEWGL</sequence>
<reference evidence="2" key="2">
    <citation type="submission" date="2020-09" db="EMBL/GenBank/DDBJ databases">
        <authorList>
            <person name="Sun Q."/>
            <person name="Kim S."/>
        </authorList>
    </citation>
    <scope>NUCLEOTIDE SEQUENCE</scope>
    <source>
        <strain evidence="2">KCTC 32422</strain>
    </source>
</reference>
<feature type="domain" description="HTH cro/C1-type" evidence="1">
    <location>
        <begin position="10"/>
        <end position="67"/>
    </location>
</feature>
<dbReference type="Proteomes" id="UP000634139">
    <property type="component" value="Unassembled WGS sequence"/>
</dbReference>
<dbReference type="PROSITE" id="PS50943">
    <property type="entry name" value="HTH_CROC1"/>
    <property type="match status" value="1"/>
</dbReference>
<evidence type="ECO:0000313" key="2">
    <source>
        <dbReference type="EMBL" id="GHA07424.1"/>
    </source>
</evidence>